<feature type="signal peptide" evidence="2">
    <location>
        <begin position="1"/>
        <end position="29"/>
    </location>
</feature>
<reference evidence="3 4" key="1">
    <citation type="submission" date="2022-06" db="EMBL/GenBank/DDBJ databases">
        <title>Paraconexibacter antarcticus.</title>
        <authorList>
            <person name="Kim C.S."/>
        </authorList>
    </citation>
    <scope>NUCLEOTIDE SEQUENCE [LARGE SCALE GENOMIC DNA]</scope>
    <source>
        <strain evidence="3 4">02-257</strain>
    </source>
</reference>
<proteinExistence type="predicted"/>
<organism evidence="3 4">
    <name type="scientific">Paraconexibacter antarcticus</name>
    <dbReference type="NCBI Taxonomy" id="2949664"/>
    <lineage>
        <taxon>Bacteria</taxon>
        <taxon>Bacillati</taxon>
        <taxon>Actinomycetota</taxon>
        <taxon>Thermoleophilia</taxon>
        <taxon>Solirubrobacterales</taxon>
        <taxon>Paraconexibacteraceae</taxon>
        <taxon>Paraconexibacter</taxon>
    </lineage>
</organism>
<sequence>MLGRGFRRYGTALGAVALTGALAPAIAQADTTTPTWNCRASIAYVKNSILPGPLARIEPLAANGITTDPAHPDQPYCADDSQSVPHISTPDGPIKVDADAVKAVTLLDPDVAAARDQTATAAVAAADAVVNLSGVKIEVGAILSTASVKCVAGVPTFSRTSSVATISVNGQSVPVDSTLTQISTVVNGSPLSALIKLTVNQAEIVGDANGDTQSVAQQALKVELLSLTGTPMATAVLGEAKVTRQGRTCDGTTTPPDTSGSPNNPPTTTTTTAPATPVSPSIIYVPVPNGNTNTGSSGRPTTIQLNGANGGCGKLSMYFVPNRKKYFSSTYGNRIVTRGRIVSCGGKSIVGGRIDVFHVIRGKKVRIRKTGIRSRALGRLTLILPLNLTSRKIIFEYRGNLASNKVTSRVTLNLTVRYKGKVITVEPGPKRTAKF</sequence>
<evidence type="ECO:0000313" key="4">
    <source>
        <dbReference type="Proteomes" id="UP001056035"/>
    </source>
</evidence>
<evidence type="ECO:0000256" key="2">
    <source>
        <dbReference type="SAM" id="SignalP"/>
    </source>
</evidence>
<keyword evidence="2" id="KW-0732">Signal</keyword>
<feature type="chain" id="PRO_5046447026" evidence="2">
    <location>
        <begin position="30"/>
        <end position="435"/>
    </location>
</feature>
<feature type="region of interest" description="Disordered" evidence="1">
    <location>
        <begin position="238"/>
        <end position="279"/>
    </location>
</feature>
<evidence type="ECO:0000256" key="1">
    <source>
        <dbReference type="SAM" id="MobiDB-lite"/>
    </source>
</evidence>
<dbReference type="EMBL" id="CP098502">
    <property type="protein sequence ID" value="UTI64382.1"/>
    <property type="molecule type" value="Genomic_DNA"/>
</dbReference>
<accession>A0ABY5DU85</accession>
<dbReference type="RefSeq" id="WP_254571087.1">
    <property type="nucleotide sequence ID" value="NZ_CP098502.1"/>
</dbReference>
<protein>
    <submittedName>
        <fullName evidence="3">Uncharacterized protein</fullName>
    </submittedName>
</protein>
<gene>
    <name evidence="3" type="ORF">NBH00_23975</name>
</gene>
<keyword evidence="4" id="KW-1185">Reference proteome</keyword>
<feature type="compositionally biased region" description="Low complexity" evidence="1">
    <location>
        <begin position="250"/>
        <end position="279"/>
    </location>
</feature>
<dbReference type="Proteomes" id="UP001056035">
    <property type="component" value="Chromosome"/>
</dbReference>
<evidence type="ECO:0000313" key="3">
    <source>
        <dbReference type="EMBL" id="UTI64382.1"/>
    </source>
</evidence>
<name>A0ABY5DU85_9ACTN</name>